<gene>
    <name evidence="2" type="ORF">L9F63_026108</name>
</gene>
<evidence type="ECO:0000313" key="3">
    <source>
        <dbReference type="Proteomes" id="UP001233999"/>
    </source>
</evidence>
<feature type="compositionally biased region" description="Basic and acidic residues" evidence="1">
    <location>
        <begin position="131"/>
        <end position="150"/>
    </location>
</feature>
<feature type="compositionally biased region" description="Basic and acidic residues" evidence="1">
    <location>
        <begin position="98"/>
        <end position="110"/>
    </location>
</feature>
<feature type="compositionally biased region" description="Polar residues" evidence="1">
    <location>
        <begin position="120"/>
        <end position="130"/>
    </location>
</feature>
<protein>
    <submittedName>
        <fullName evidence="2">Uncharacterized protein</fullName>
    </submittedName>
</protein>
<reference evidence="2" key="2">
    <citation type="submission" date="2023-05" db="EMBL/GenBank/DDBJ databases">
        <authorList>
            <person name="Fouks B."/>
        </authorList>
    </citation>
    <scope>NUCLEOTIDE SEQUENCE</scope>
    <source>
        <strain evidence="2">Stay&amp;Tobe</strain>
        <tissue evidence="2">Testes</tissue>
    </source>
</reference>
<evidence type="ECO:0000256" key="1">
    <source>
        <dbReference type="SAM" id="MobiDB-lite"/>
    </source>
</evidence>
<reference evidence="2" key="1">
    <citation type="journal article" date="2023" name="IScience">
        <title>Live-bearing cockroach genome reveals convergent evolutionary mechanisms linked to viviparity in insects and beyond.</title>
        <authorList>
            <person name="Fouks B."/>
            <person name="Harrison M.C."/>
            <person name="Mikhailova A.A."/>
            <person name="Marchal E."/>
            <person name="English S."/>
            <person name="Carruthers M."/>
            <person name="Jennings E.C."/>
            <person name="Chiamaka E.L."/>
            <person name="Frigard R.A."/>
            <person name="Pippel M."/>
            <person name="Attardo G.M."/>
            <person name="Benoit J.B."/>
            <person name="Bornberg-Bauer E."/>
            <person name="Tobe S.S."/>
        </authorList>
    </citation>
    <scope>NUCLEOTIDE SEQUENCE</scope>
    <source>
        <strain evidence="2">Stay&amp;Tobe</strain>
    </source>
</reference>
<accession>A0AAD7Z5D6</accession>
<dbReference type="EMBL" id="JASPKZ010010603">
    <property type="protein sequence ID" value="KAJ9574248.1"/>
    <property type="molecule type" value="Genomic_DNA"/>
</dbReference>
<feature type="region of interest" description="Disordered" evidence="1">
    <location>
        <begin position="95"/>
        <end position="159"/>
    </location>
</feature>
<keyword evidence="3" id="KW-1185">Reference proteome</keyword>
<dbReference type="AlphaFoldDB" id="A0AAD7Z5D6"/>
<proteinExistence type="predicted"/>
<comment type="caution">
    <text evidence="2">The sequence shown here is derived from an EMBL/GenBank/DDBJ whole genome shotgun (WGS) entry which is preliminary data.</text>
</comment>
<name>A0AAD7Z5D6_DIPPU</name>
<evidence type="ECO:0000313" key="2">
    <source>
        <dbReference type="EMBL" id="KAJ9574248.1"/>
    </source>
</evidence>
<feature type="non-terminal residue" evidence="2">
    <location>
        <position position="191"/>
    </location>
</feature>
<dbReference type="Proteomes" id="UP001233999">
    <property type="component" value="Unassembled WGS sequence"/>
</dbReference>
<organism evidence="2 3">
    <name type="scientific">Diploptera punctata</name>
    <name type="common">Pacific beetle cockroach</name>
    <dbReference type="NCBI Taxonomy" id="6984"/>
    <lineage>
        <taxon>Eukaryota</taxon>
        <taxon>Metazoa</taxon>
        <taxon>Ecdysozoa</taxon>
        <taxon>Arthropoda</taxon>
        <taxon>Hexapoda</taxon>
        <taxon>Insecta</taxon>
        <taxon>Pterygota</taxon>
        <taxon>Neoptera</taxon>
        <taxon>Polyneoptera</taxon>
        <taxon>Dictyoptera</taxon>
        <taxon>Blattodea</taxon>
        <taxon>Blaberoidea</taxon>
        <taxon>Blaberidae</taxon>
        <taxon>Diplopterinae</taxon>
        <taxon>Diploptera</taxon>
    </lineage>
</organism>
<sequence>ELDRNTLLRKSEIAVSPQLSTEELSKLKNKSAELDTLNKNSDLPDCCRGFKESGDFRDLVIKSFIGADIESRVLDCSCVTKSSNDTYPINICNEEMSTNDKSDDKTDKKSQKQVPKKVNKQSPNLPGTSKNVKEVKGTQGTDKKPNKETKNVSNDSDQFKNMVLESYVGKNAITATPSPDIDNHSFFKVRN</sequence>